<evidence type="ECO:0000256" key="1">
    <source>
        <dbReference type="ARBA" id="ARBA00004141"/>
    </source>
</evidence>
<gene>
    <name evidence="6" type="ORF">METZ01_LOCUS125884</name>
</gene>
<evidence type="ECO:0000313" key="6">
    <source>
        <dbReference type="EMBL" id="SVA73030.1"/>
    </source>
</evidence>
<keyword evidence="2 5" id="KW-0812">Transmembrane</keyword>
<protein>
    <recommendedName>
        <fullName evidence="7">CvpA family protein</fullName>
    </recommendedName>
</protein>
<dbReference type="InterPro" id="IPR003825">
    <property type="entry name" value="Colicin-V_CvpA"/>
</dbReference>
<feature type="transmembrane region" description="Helical" evidence="5">
    <location>
        <begin position="103"/>
        <end position="126"/>
    </location>
</feature>
<organism evidence="6">
    <name type="scientific">marine metagenome</name>
    <dbReference type="NCBI Taxonomy" id="408172"/>
    <lineage>
        <taxon>unclassified sequences</taxon>
        <taxon>metagenomes</taxon>
        <taxon>ecological metagenomes</taxon>
    </lineage>
</organism>
<dbReference type="PANTHER" id="PTHR37306">
    <property type="entry name" value="COLICIN V PRODUCTION PROTEIN"/>
    <property type="match status" value="1"/>
</dbReference>
<evidence type="ECO:0008006" key="7">
    <source>
        <dbReference type="Google" id="ProtNLM"/>
    </source>
</evidence>
<dbReference type="EMBL" id="UINC01017577">
    <property type="protein sequence ID" value="SVA73030.1"/>
    <property type="molecule type" value="Genomic_DNA"/>
</dbReference>
<accession>A0A381Y809</accession>
<dbReference type="GO" id="GO:0016020">
    <property type="term" value="C:membrane"/>
    <property type="evidence" value="ECO:0007669"/>
    <property type="project" value="UniProtKB-SubCell"/>
</dbReference>
<sequence>MNWFLDGLAICFLCLMGTVGFQRGLIEELGRLIGLILAVLFSTQNSVALSELIMSVVEIDQWIAVFLGFTGIFSLTLIAVRILTKFFHIALLSKANRWVNDSFGFIFGAVKGLMMVIVFVWLLALLPMEKWTDIIQRNSAIARTGNRMRIVIVEFFGWDDPVTKSEAYIHQLIQS</sequence>
<dbReference type="Pfam" id="PF02674">
    <property type="entry name" value="Colicin_V"/>
    <property type="match status" value="1"/>
</dbReference>
<keyword evidence="3 5" id="KW-1133">Transmembrane helix</keyword>
<evidence type="ECO:0000256" key="5">
    <source>
        <dbReference type="SAM" id="Phobius"/>
    </source>
</evidence>
<keyword evidence="4 5" id="KW-0472">Membrane</keyword>
<evidence type="ECO:0000256" key="4">
    <source>
        <dbReference type="ARBA" id="ARBA00023136"/>
    </source>
</evidence>
<feature type="transmembrane region" description="Helical" evidence="5">
    <location>
        <begin position="32"/>
        <end position="50"/>
    </location>
</feature>
<evidence type="ECO:0000256" key="2">
    <source>
        <dbReference type="ARBA" id="ARBA00022692"/>
    </source>
</evidence>
<comment type="subcellular location">
    <subcellularLocation>
        <location evidence="1">Membrane</location>
        <topology evidence="1">Multi-pass membrane protein</topology>
    </subcellularLocation>
</comment>
<feature type="transmembrane region" description="Helical" evidence="5">
    <location>
        <begin position="62"/>
        <end position="83"/>
    </location>
</feature>
<reference evidence="6" key="1">
    <citation type="submission" date="2018-05" db="EMBL/GenBank/DDBJ databases">
        <authorList>
            <person name="Lanie J.A."/>
            <person name="Ng W.-L."/>
            <person name="Kazmierczak K.M."/>
            <person name="Andrzejewski T.M."/>
            <person name="Davidsen T.M."/>
            <person name="Wayne K.J."/>
            <person name="Tettelin H."/>
            <person name="Glass J.I."/>
            <person name="Rusch D."/>
            <person name="Podicherti R."/>
            <person name="Tsui H.-C.T."/>
            <person name="Winkler M.E."/>
        </authorList>
    </citation>
    <scope>NUCLEOTIDE SEQUENCE</scope>
</reference>
<dbReference type="GO" id="GO:0009403">
    <property type="term" value="P:toxin biosynthetic process"/>
    <property type="evidence" value="ECO:0007669"/>
    <property type="project" value="InterPro"/>
</dbReference>
<dbReference type="AlphaFoldDB" id="A0A381Y809"/>
<evidence type="ECO:0000256" key="3">
    <source>
        <dbReference type="ARBA" id="ARBA00022989"/>
    </source>
</evidence>
<dbReference type="PANTHER" id="PTHR37306:SF1">
    <property type="entry name" value="COLICIN V PRODUCTION PROTEIN"/>
    <property type="match status" value="1"/>
</dbReference>
<name>A0A381Y809_9ZZZZ</name>
<proteinExistence type="predicted"/>